<protein>
    <submittedName>
        <fullName evidence="1">Uncharacterized protein</fullName>
    </submittedName>
</protein>
<evidence type="ECO:0000313" key="1">
    <source>
        <dbReference type="EMBL" id="XCA47529.1"/>
    </source>
</evidence>
<organism evidence="1">
    <name type="scientific">Micromonas commoda virus</name>
    <dbReference type="NCBI Taxonomy" id="3057169"/>
    <lineage>
        <taxon>Viruses</taxon>
        <taxon>Varidnaviria</taxon>
        <taxon>Bamfordvirae</taxon>
        <taxon>Nucleocytoviricota</taxon>
        <taxon>Megaviricetes</taxon>
        <taxon>Algavirales</taxon>
        <taxon>Phycodnaviridae</taxon>
    </lineage>
</organism>
<name>A0AAU7YNA9_9PHYC</name>
<proteinExistence type="predicted"/>
<dbReference type="EMBL" id="PP911589">
    <property type="protein sequence ID" value="XCA47529.1"/>
    <property type="molecule type" value="Genomic_DNA"/>
</dbReference>
<reference evidence="1" key="1">
    <citation type="submission" date="2024-06" db="EMBL/GenBank/DDBJ databases">
        <title>Evidence of context-dependent and transient costs of resisting viral infection in isolates of the marine microalga Micromonas sp. (class Mamiellophyceae).</title>
        <authorList>
            <person name="Bedi de Silva A."/>
            <person name="Schvarcz C.R."/>
            <person name="Steward G.R."/>
            <person name="Edwards K.F."/>
        </authorList>
    </citation>
    <scope>NUCLEOTIDE SEQUENCE</scope>
    <source>
        <strain evidence="1">McV-KB2</strain>
    </source>
</reference>
<sequence length="219" mass="25770">MKVLHKFLINVIYGIKKVMHFIFAKRDYTIDDIYIEYFVDHSKDFSPETIVTSDYHPLWLEQSYQIEPNTKSYVIDEKDLESAGLSIGDPIPTPPEAVTKVIVRIRYWYENRMYKFLTYNTDYSWPPKKSTTMSFHIPLTSAQLLDCDDKPVKDVLDKIRRYAGPNSDFYGEKVMIKDMLFYSEDRLKNELPRIKLKNCFGMMKTVDTSTGLMSDLRLP</sequence>
<accession>A0AAU7YNA9</accession>